<keyword evidence="2" id="KW-1185">Reference proteome</keyword>
<evidence type="ECO:0000313" key="2">
    <source>
        <dbReference type="Proteomes" id="UP000325579"/>
    </source>
</evidence>
<sequence>MCLGHHHARYMLVVSTAFIIPGIEKNEIRHGQVLFLGTSMFFATRPSLPESLAPTSLQMDILHAILMDFLPIPKMRDNRIAKETCYDHAELLRDLLGEKIVDHIFGSLWSSKSPIASKLATREGTMTI</sequence>
<name>A0A5N7DIM7_9EURO</name>
<dbReference type="Proteomes" id="UP000325579">
    <property type="component" value="Unassembled WGS sequence"/>
</dbReference>
<evidence type="ECO:0000313" key="1">
    <source>
        <dbReference type="EMBL" id="KAE8405979.1"/>
    </source>
</evidence>
<dbReference type="Pfam" id="PF11905">
    <property type="entry name" value="DUF3425"/>
    <property type="match status" value="1"/>
</dbReference>
<organism evidence="1 2">
    <name type="scientific">Aspergillus pseudonomiae</name>
    <dbReference type="NCBI Taxonomy" id="1506151"/>
    <lineage>
        <taxon>Eukaryota</taxon>
        <taxon>Fungi</taxon>
        <taxon>Dikarya</taxon>
        <taxon>Ascomycota</taxon>
        <taxon>Pezizomycotina</taxon>
        <taxon>Eurotiomycetes</taxon>
        <taxon>Eurotiomycetidae</taxon>
        <taxon>Eurotiales</taxon>
        <taxon>Aspergillaceae</taxon>
        <taxon>Aspergillus</taxon>
        <taxon>Aspergillus subgen. Circumdati</taxon>
    </lineage>
</organism>
<dbReference type="EMBL" id="ML736756">
    <property type="protein sequence ID" value="KAE8405979.1"/>
    <property type="molecule type" value="Genomic_DNA"/>
</dbReference>
<gene>
    <name evidence="1" type="ORF">BDV37DRAFT_72122</name>
</gene>
<dbReference type="AlphaFoldDB" id="A0A5N7DIM7"/>
<dbReference type="OrthoDB" id="125347at2759"/>
<dbReference type="RefSeq" id="XP_031943298.1">
    <property type="nucleotide sequence ID" value="XM_032091112.1"/>
</dbReference>
<dbReference type="PANTHER" id="PTHR38116">
    <property type="entry name" value="CHROMOSOME 7, WHOLE GENOME SHOTGUN SEQUENCE"/>
    <property type="match status" value="1"/>
</dbReference>
<dbReference type="InterPro" id="IPR021833">
    <property type="entry name" value="DUF3425"/>
</dbReference>
<dbReference type="PANTHER" id="PTHR38116:SF1">
    <property type="entry name" value="BZIP DOMAIN-CONTAINING PROTEIN"/>
    <property type="match status" value="1"/>
</dbReference>
<protein>
    <submittedName>
        <fullName evidence="1">Uncharacterized protein</fullName>
    </submittedName>
</protein>
<dbReference type="GeneID" id="43675803"/>
<accession>A0A5N7DIM7</accession>
<proteinExistence type="predicted"/>
<reference evidence="1 2" key="1">
    <citation type="submission" date="2019-04" db="EMBL/GenBank/DDBJ databases">
        <authorList>
            <consortium name="DOE Joint Genome Institute"/>
            <person name="Mondo S."/>
            <person name="Kjaerbolling I."/>
            <person name="Vesth T."/>
            <person name="Frisvad J.C."/>
            <person name="Nybo J.L."/>
            <person name="Theobald S."/>
            <person name="Kildgaard S."/>
            <person name="Isbrandt T."/>
            <person name="Kuo A."/>
            <person name="Sato A."/>
            <person name="Lyhne E.K."/>
            <person name="Kogle M.E."/>
            <person name="Wiebenga A."/>
            <person name="Kun R.S."/>
            <person name="Lubbers R.J."/>
            <person name="Makela M.R."/>
            <person name="Barry K."/>
            <person name="Chovatia M."/>
            <person name="Clum A."/>
            <person name="Daum C."/>
            <person name="Haridas S."/>
            <person name="He G."/>
            <person name="LaButti K."/>
            <person name="Lipzen A."/>
            <person name="Riley R."/>
            <person name="Salamov A."/>
            <person name="Simmons B.A."/>
            <person name="Magnuson J.K."/>
            <person name="Henrissat B."/>
            <person name="Mortensen U.H."/>
            <person name="Larsen T.O."/>
            <person name="Devries R.P."/>
            <person name="Grigoriev I.V."/>
            <person name="Machida M."/>
            <person name="Baker S.E."/>
            <person name="Andersen M.R."/>
            <person name="Cantor M.N."/>
            <person name="Hua S.X."/>
        </authorList>
    </citation>
    <scope>NUCLEOTIDE SEQUENCE [LARGE SCALE GENOMIC DNA]</scope>
    <source>
        <strain evidence="1 2">CBS 119388</strain>
    </source>
</reference>